<dbReference type="AlphaFoldDB" id="A0A5B6WU88"/>
<organism evidence="1 2">
    <name type="scientific">Gossypium australe</name>
    <dbReference type="NCBI Taxonomy" id="47621"/>
    <lineage>
        <taxon>Eukaryota</taxon>
        <taxon>Viridiplantae</taxon>
        <taxon>Streptophyta</taxon>
        <taxon>Embryophyta</taxon>
        <taxon>Tracheophyta</taxon>
        <taxon>Spermatophyta</taxon>
        <taxon>Magnoliopsida</taxon>
        <taxon>eudicotyledons</taxon>
        <taxon>Gunneridae</taxon>
        <taxon>Pentapetalae</taxon>
        <taxon>rosids</taxon>
        <taxon>malvids</taxon>
        <taxon>Malvales</taxon>
        <taxon>Malvaceae</taxon>
        <taxon>Malvoideae</taxon>
        <taxon>Gossypium</taxon>
    </lineage>
</organism>
<protein>
    <submittedName>
        <fullName evidence="1">Zinc finger CCCH domain-containing protein 7</fullName>
    </submittedName>
</protein>
<dbReference type="OrthoDB" id="1700619at2759"/>
<evidence type="ECO:0000313" key="1">
    <source>
        <dbReference type="EMBL" id="KAA3484417.1"/>
    </source>
</evidence>
<accession>A0A5B6WU88</accession>
<comment type="caution">
    <text evidence="1">The sequence shown here is derived from an EMBL/GenBank/DDBJ whole genome shotgun (WGS) entry which is preliminary data.</text>
</comment>
<sequence length="103" mass="12385">MCWRVGSGKHIRIWNEAWVSSTEDYMIQLSKIDQNLVYVLNLIEQNSNCWKEELIRSTFHPEDAERILWIPLPIEQKTDRLLWRGEASRIGEYNKLSEVFKQY</sequence>
<proteinExistence type="predicted"/>
<evidence type="ECO:0000313" key="2">
    <source>
        <dbReference type="Proteomes" id="UP000325315"/>
    </source>
</evidence>
<reference evidence="1" key="1">
    <citation type="submission" date="2019-08" db="EMBL/GenBank/DDBJ databases">
        <authorList>
            <person name="Liu F."/>
        </authorList>
    </citation>
    <scope>NUCLEOTIDE SEQUENCE [LARGE SCALE GENOMIC DNA]</scope>
    <source>
        <strain evidence="1">PA1801</strain>
        <tissue evidence="1">Leaf</tissue>
    </source>
</reference>
<name>A0A5B6WU88_9ROSI</name>
<keyword evidence="2" id="KW-1185">Reference proteome</keyword>
<dbReference type="EMBL" id="SMMG02000002">
    <property type="protein sequence ID" value="KAA3484417.1"/>
    <property type="molecule type" value="Genomic_DNA"/>
</dbReference>
<gene>
    <name evidence="1" type="ORF">EPI10_006501</name>
</gene>
<dbReference type="Proteomes" id="UP000325315">
    <property type="component" value="Unassembled WGS sequence"/>
</dbReference>